<sequence length="263" mass="27396">MLSRSRQAGLSLVELMVGLVVGLIVVAGAGAMYVTTVRGQSYGLRAAKLNQDLRATMSVIAADIRRAGYWAGSVVVNAGPPVTYTFPTNPYTAATTDLAILEGGTCVMYAYDADGLGGAVEPGEVFGFRLTGDEIQMLQTDSVGGPTLSSDCTVGNWSGMTSNDTVVIDSLSFSTTGSQCMYPKEDISWKLETAGSTVAACAAAAADVTMNNGGTYVAPVAGEVLTEVRQVTITLTGHHASDSVMASTITETVHLANNRIFNW</sequence>
<dbReference type="InterPro" id="IPR012902">
    <property type="entry name" value="N_methyl_site"/>
</dbReference>
<dbReference type="RefSeq" id="WP_169201414.1">
    <property type="nucleotide sequence ID" value="NZ_CP059467.1"/>
</dbReference>
<dbReference type="Proteomes" id="UP000633943">
    <property type="component" value="Unassembled WGS sequence"/>
</dbReference>
<keyword evidence="1" id="KW-0472">Membrane</keyword>
<name>A0ABX1NSH2_9RHOO</name>
<dbReference type="Pfam" id="PF07963">
    <property type="entry name" value="N_methyl"/>
    <property type="match status" value="1"/>
</dbReference>
<evidence type="ECO:0000256" key="1">
    <source>
        <dbReference type="SAM" id="Phobius"/>
    </source>
</evidence>
<keyword evidence="3" id="KW-1185">Reference proteome</keyword>
<comment type="caution">
    <text evidence="2">The sequence shown here is derived from an EMBL/GenBank/DDBJ whole genome shotgun (WGS) entry which is preliminary data.</text>
</comment>
<gene>
    <name evidence="2" type="ORF">GPA24_03650</name>
</gene>
<evidence type="ECO:0000313" key="2">
    <source>
        <dbReference type="EMBL" id="NMG14647.1"/>
    </source>
</evidence>
<evidence type="ECO:0008006" key="4">
    <source>
        <dbReference type="Google" id="ProtNLM"/>
    </source>
</evidence>
<organism evidence="2 3">
    <name type="scientific">Aromatoleum bremense</name>
    <dbReference type="NCBI Taxonomy" id="76115"/>
    <lineage>
        <taxon>Bacteria</taxon>
        <taxon>Pseudomonadati</taxon>
        <taxon>Pseudomonadota</taxon>
        <taxon>Betaproteobacteria</taxon>
        <taxon>Rhodocyclales</taxon>
        <taxon>Rhodocyclaceae</taxon>
        <taxon>Aromatoleum</taxon>
    </lineage>
</organism>
<feature type="transmembrane region" description="Helical" evidence="1">
    <location>
        <begin position="12"/>
        <end position="34"/>
    </location>
</feature>
<reference evidence="2 3" key="1">
    <citation type="submission" date="2019-12" db="EMBL/GenBank/DDBJ databases">
        <title>Comparative genomics gives insights into the taxonomy of the Azoarcus-Aromatoleum group and reveals separate origins of nif in the plant-associated Azoarcus and non-plant-associated Aromatoleum sub-groups.</title>
        <authorList>
            <person name="Lafos M."/>
            <person name="Maluk M."/>
            <person name="Batista M."/>
            <person name="Junghare M."/>
            <person name="Carmona M."/>
            <person name="Faoro H."/>
            <person name="Cruz L.M."/>
            <person name="Battistoni F."/>
            <person name="De Souza E."/>
            <person name="Pedrosa F."/>
            <person name="Chen W.-M."/>
            <person name="Poole P.S."/>
            <person name="Dixon R.A."/>
            <person name="James E.K."/>
        </authorList>
    </citation>
    <scope>NUCLEOTIDE SEQUENCE [LARGE SCALE GENOMIC DNA]</scope>
    <source>
        <strain evidence="2 3">PbN1</strain>
    </source>
</reference>
<accession>A0ABX1NSH2</accession>
<dbReference type="PROSITE" id="PS00409">
    <property type="entry name" value="PROKAR_NTER_METHYL"/>
    <property type="match status" value="1"/>
</dbReference>
<protein>
    <recommendedName>
        <fullName evidence="4">Prepilin-type N-terminal cleavage/methylation domain-containing protein</fullName>
    </recommendedName>
</protein>
<keyword evidence="1" id="KW-0812">Transmembrane</keyword>
<proteinExistence type="predicted"/>
<dbReference type="EMBL" id="WTVP01000006">
    <property type="protein sequence ID" value="NMG14647.1"/>
    <property type="molecule type" value="Genomic_DNA"/>
</dbReference>
<keyword evidence="1" id="KW-1133">Transmembrane helix</keyword>
<evidence type="ECO:0000313" key="3">
    <source>
        <dbReference type="Proteomes" id="UP000633943"/>
    </source>
</evidence>